<protein>
    <submittedName>
        <fullName evidence="2">Uncharacterized protein</fullName>
    </submittedName>
</protein>
<gene>
    <name evidence="2" type="ORF">AVDCRST_MAG15-43</name>
</gene>
<feature type="region of interest" description="Disordered" evidence="1">
    <location>
        <begin position="1"/>
        <end position="55"/>
    </location>
</feature>
<feature type="non-terminal residue" evidence="2">
    <location>
        <position position="1"/>
    </location>
</feature>
<evidence type="ECO:0000256" key="1">
    <source>
        <dbReference type="SAM" id="MobiDB-lite"/>
    </source>
</evidence>
<name>A0A6J4NBH1_9RHOB</name>
<dbReference type="EMBL" id="CADCUU010000007">
    <property type="protein sequence ID" value="CAA9383552.1"/>
    <property type="molecule type" value="Genomic_DNA"/>
</dbReference>
<reference evidence="2" key="1">
    <citation type="submission" date="2020-02" db="EMBL/GenBank/DDBJ databases">
        <authorList>
            <person name="Meier V. D."/>
        </authorList>
    </citation>
    <scope>NUCLEOTIDE SEQUENCE</scope>
    <source>
        <strain evidence="2">AVDCRST_MAG15</strain>
    </source>
</reference>
<sequence length="55" mass="5727">GGRVPCCRRATPPRGRACRNPAPNPCHHGGQRSPSPALRTRGGGSSPRSPDGRTL</sequence>
<accession>A0A6J4NBH1</accession>
<evidence type="ECO:0000313" key="2">
    <source>
        <dbReference type="EMBL" id="CAA9383552.1"/>
    </source>
</evidence>
<feature type="non-terminal residue" evidence="2">
    <location>
        <position position="55"/>
    </location>
</feature>
<organism evidence="2">
    <name type="scientific">uncultured Rubellimicrobium sp</name>
    <dbReference type="NCBI Taxonomy" id="543078"/>
    <lineage>
        <taxon>Bacteria</taxon>
        <taxon>Pseudomonadati</taxon>
        <taxon>Pseudomonadota</taxon>
        <taxon>Alphaproteobacteria</taxon>
        <taxon>Rhodobacterales</taxon>
        <taxon>Roseobacteraceae</taxon>
        <taxon>Rubellimicrobium</taxon>
        <taxon>environmental samples</taxon>
    </lineage>
</organism>
<proteinExistence type="predicted"/>
<dbReference type="AlphaFoldDB" id="A0A6J4NBH1"/>